<keyword evidence="12 13" id="KW-0407">Ion channel</keyword>
<dbReference type="Gene3D" id="1.10.287.70">
    <property type="match status" value="1"/>
</dbReference>
<feature type="region of interest" description="Disordered" evidence="15">
    <location>
        <begin position="606"/>
        <end position="630"/>
    </location>
</feature>
<evidence type="ECO:0000256" key="13">
    <source>
        <dbReference type="RuleBase" id="RU369015"/>
    </source>
</evidence>
<dbReference type="InterPro" id="IPR014710">
    <property type="entry name" value="RmlC-like_jellyroll"/>
</dbReference>
<dbReference type="Gene3D" id="2.60.120.10">
    <property type="entry name" value="Jelly Rolls"/>
    <property type="match status" value="1"/>
</dbReference>
<dbReference type="PROSITE" id="PS51490">
    <property type="entry name" value="KHA"/>
    <property type="match status" value="1"/>
</dbReference>
<dbReference type="Pfam" id="PF00520">
    <property type="entry name" value="Ion_trans"/>
    <property type="match status" value="2"/>
</dbReference>
<keyword evidence="5 13" id="KW-0812">Transmembrane</keyword>
<feature type="transmembrane region" description="Helical" evidence="13">
    <location>
        <begin position="252"/>
        <end position="270"/>
    </location>
</feature>
<keyword evidence="6 13" id="KW-0631">Potassium channel</keyword>
<dbReference type="Pfam" id="PF12507">
    <property type="entry name" value="HCMV_UL139"/>
    <property type="match status" value="1"/>
</dbReference>
<gene>
    <name evidence="18" type="primary">Os02g0245800_0</name>
    <name evidence="18" type="ORF">Zm00014a_029962</name>
</gene>
<accession>A0A3L6F9A8</accession>
<evidence type="ECO:0000256" key="15">
    <source>
        <dbReference type="SAM" id="MobiDB-lite"/>
    </source>
</evidence>
<dbReference type="EMBL" id="NCVQ01000005">
    <property type="protein sequence ID" value="PWZ29689.1"/>
    <property type="molecule type" value="Genomic_DNA"/>
</dbReference>
<evidence type="ECO:0000256" key="8">
    <source>
        <dbReference type="ARBA" id="ARBA00022958"/>
    </source>
</evidence>
<comment type="caution">
    <text evidence="13">Lacks conserved residue(s) required for the propagation of feature annotation.</text>
</comment>
<dbReference type="PANTHER" id="PTHR45743:SF6">
    <property type="entry name" value="POTASSIUM CHANNEL KAT2"/>
    <property type="match status" value="1"/>
</dbReference>
<comment type="subcellular location">
    <subcellularLocation>
        <location evidence="1 13">Membrane</location>
        <topology evidence="1 13">Multi-pass membrane protein</topology>
    </subcellularLocation>
</comment>
<comment type="function">
    <text evidence="13">Potassium channel.</text>
</comment>
<feature type="transmembrane region" description="Helical" evidence="13">
    <location>
        <begin position="125"/>
        <end position="144"/>
    </location>
</feature>
<comment type="subunit">
    <text evidence="13">The potassium channel is composed of a homo- or heterotetrameric complex of pore-forming subunits.</text>
</comment>
<dbReference type="SUPFAM" id="SSF51206">
    <property type="entry name" value="cAMP-binding domain-like"/>
    <property type="match status" value="1"/>
</dbReference>
<dbReference type="FunFam" id="2.60.120.10:FF:000074">
    <property type="entry name" value="Potassium channel KAT2"/>
    <property type="match status" value="1"/>
</dbReference>
<evidence type="ECO:0000313" key="18">
    <source>
        <dbReference type="EMBL" id="PWZ29689.1"/>
    </source>
</evidence>
<evidence type="ECO:0000256" key="12">
    <source>
        <dbReference type="ARBA" id="ARBA00023303"/>
    </source>
</evidence>
<feature type="domain" description="Cyclic nucleotide-binding" evidence="16">
    <location>
        <begin position="354"/>
        <end position="473"/>
    </location>
</feature>
<name>A0A3L6F9A8_MAIZE</name>
<evidence type="ECO:0000256" key="4">
    <source>
        <dbReference type="ARBA" id="ARBA00022538"/>
    </source>
</evidence>
<dbReference type="PROSITE" id="PS50042">
    <property type="entry name" value="CNMP_BINDING_3"/>
    <property type="match status" value="1"/>
</dbReference>
<dbReference type="InterPro" id="IPR021042">
    <property type="entry name" value="Herpes_UL139_cytomegalovirus"/>
</dbReference>
<keyword evidence="10 13" id="KW-0406">Ion transport</keyword>
<feature type="transmembrane region" description="Helical" evidence="13">
    <location>
        <begin position="93"/>
        <end position="113"/>
    </location>
</feature>
<reference evidence="18" key="1">
    <citation type="journal article" date="2018" name="Nat. Genet.">
        <title>Extensive intraspecific gene order and gene structural variations between Mo17 and other maize genomes.</title>
        <authorList>
            <person name="Sun S."/>
            <person name="Zhou Y."/>
            <person name="Chen J."/>
            <person name="Shi J."/>
            <person name="Zhao H."/>
            <person name="Zhao H."/>
            <person name="Song W."/>
            <person name="Zhang M."/>
            <person name="Cui Y."/>
            <person name="Dong X."/>
            <person name="Liu H."/>
            <person name="Ma X."/>
            <person name="Jiao Y."/>
            <person name="Wang B."/>
            <person name="Wei X."/>
            <person name="Stein J.C."/>
            <person name="Glaubitz J.C."/>
            <person name="Lu F."/>
            <person name="Yu G."/>
            <person name="Liang C."/>
            <person name="Fengler K."/>
            <person name="Li B."/>
            <person name="Rafalski A."/>
            <person name="Schnable P.S."/>
            <person name="Ware D.H."/>
            <person name="Buckler E.S."/>
            <person name="Lai J."/>
        </authorList>
    </citation>
    <scope>NUCLEOTIDE SEQUENCE [LARGE SCALE GENOMIC DNA]</scope>
    <source>
        <tissue evidence="18">Seedling</tissue>
    </source>
</reference>
<evidence type="ECO:0000256" key="6">
    <source>
        <dbReference type="ARBA" id="ARBA00022826"/>
    </source>
</evidence>
<evidence type="ECO:0000259" key="16">
    <source>
        <dbReference type="PROSITE" id="PS50042"/>
    </source>
</evidence>
<dbReference type="InterPro" id="IPR000595">
    <property type="entry name" value="cNMP-bd_dom"/>
</dbReference>
<keyword evidence="4 13" id="KW-0633">Potassium transport</keyword>
<keyword evidence="9 13" id="KW-1133">Transmembrane helix</keyword>
<feature type="compositionally biased region" description="Polar residues" evidence="15">
    <location>
        <begin position="607"/>
        <end position="630"/>
    </location>
</feature>
<dbReference type="InterPro" id="IPR005821">
    <property type="entry name" value="Ion_trans_dom"/>
</dbReference>
<comment type="similarity">
    <text evidence="2 13">Belongs to the potassium channel family. Plant (TC 1.A.1.4) subfamily.</text>
</comment>
<evidence type="ECO:0000259" key="17">
    <source>
        <dbReference type="PROSITE" id="PS51490"/>
    </source>
</evidence>
<comment type="domain">
    <text evidence="13">The KHA domain (rich in hydrophobic and acidic residues) present in the C-terminal part is likely to be important for tetramerization.</text>
</comment>
<dbReference type="Proteomes" id="UP000251960">
    <property type="component" value="Chromosome 4"/>
</dbReference>
<evidence type="ECO:0000256" key="1">
    <source>
        <dbReference type="ARBA" id="ARBA00004141"/>
    </source>
</evidence>
<feature type="coiled-coil region" evidence="14">
    <location>
        <begin position="725"/>
        <end position="796"/>
    </location>
</feature>
<dbReference type="AlphaFoldDB" id="A0A3L6F9A8"/>
<proteinExistence type="inferred from homology"/>
<comment type="domain">
    <text evidence="13">The segment S4 is probably the voltage-sensor and is characterized by a series of positively charged amino acids. The pore-forming region H5 is enclosed by the transmembrane segments S5 and S6 in the Shaker-type (1P/6TM) and contains the GYGD signature motif which seems to be involved in potassium selectivity.</text>
</comment>
<keyword evidence="8 13" id="KW-0630">Potassium</keyword>
<organism evidence="18">
    <name type="scientific">Zea mays</name>
    <name type="common">Maize</name>
    <dbReference type="NCBI Taxonomy" id="4577"/>
    <lineage>
        <taxon>Eukaryota</taxon>
        <taxon>Viridiplantae</taxon>
        <taxon>Streptophyta</taxon>
        <taxon>Embryophyta</taxon>
        <taxon>Tracheophyta</taxon>
        <taxon>Spermatophyta</taxon>
        <taxon>Magnoliopsida</taxon>
        <taxon>Liliopsida</taxon>
        <taxon>Poales</taxon>
        <taxon>Poaceae</taxon>
        <taxon>PACMAD clade</taxon>
        <taxon>Panicoideae</taxon>
        <taxon>Andropogonodae</taxon>
        <taxon>Andropogoneae</taxon>
        <taxon>Tripsacinae</taxon>
        <taxon>Zea</taxon>
    </lineage>
</organism>
<protein>
    <recommendedName>
        <fullName evidence="13">Potassium channel</fullName>
    </recommendedName>
</protein>
<dbReference type="GO" id="GO:0005249">
    <property type="term" value="F:voltage-gated potassium channel activity"/>
    <property type="evidence" value="ECO:0007669"/>
    <property type="project" value="UniProtKB-UniRule"/>
</dbReference>
<keyword evidence="11 13" id="KW-0472">Membrane</keyword>
<evidence type="ECO:0000256" key="9">
    <source>
        <dbReference type="ARBA" id="ARBA00022989"/>
    </source>
</evidence>
<evidence type="ECO:0000256" key="11">
    <source>
        <dbReference type="ARBA" id="ARBA00023136"/>
    </source>
</evidence>
<dbReference type="Gene3D" id="1.10.287.630">
    <property type="entry name" value="Helix hairpin bin"/>
    <property type="match status" value="1"/>
</dbReference>
<keyword evidence="3 13" id="KW-0813">Transport</keyword>
<dbReference type="Pfam" id="PF00027">
    <property type="entry name" value="cNMP_binding"/>
    <property type="match status" value="1"/>
</dbReference>
<dbReference type="GO" id="GO:0034702">
    <property type="term" value="C:monoatomic ion channel complex"/>
    <property type="evidence" value="ECO:0007669"/>
    <property type="project" value="UniProtKB-KW"/>
</dbReference>
<keyword evidence="14" id="KW-0175">Coiled coil</keyword>
<dbReference type="Pfam" id="PF11834">
    <property type="entry name" value="KHA"/>
    <property type="match status" value="1"/>
</dbReference>
<feature type="transmembrane region" description="Helical" evidence="13">
    <location>
        <begin position="221"/>
        <end position="240"/>
    </location>
</feature>
<evidence type="ECO:0000256" key="5">
    <source>
        <dbReference type="ARBA" id="ARBA00022692"/>
    </source>
</evidence>
<evidence type="ECO:0000256" key="10">
    <source>
        <dbReference type="ARBA" id="ARBA00023065"/>
    </source>
</evidence>
<dbReference type="PANTHER" id="PTHR45743">
    <property type="entry name" value="POTASSIUM CHANNEL AKT1"/>
    <property type="match status" value="1"/>
</dbReference>
<dbReference type="ExpressionAtlas" id="A0A3L6F9A8">
    <property type="expression patterns" value="baseline and differential"/>
</dbReference>
<evidence type="ECO:0000256" key="14">
    <source>
        <dbReference type="SAM" id="Coils"/>
    </source>
</evidence>
<feature type="domain" description="KHA" evidence="17">
    <location>
        <begin position="634"/>
        <end position="720"/>
    </location>
</feature>
<dbReference type="SUPFAM" id="SSF81324">
    <property type="entry name" value="Voltage-gated potassium channels"/>
    <property type="match status" value="1"/>
</dbReference>
<dbReference type="InterPro" id="IPR021789">
    <property type="entry name" value="KHA_dom"/>
</dbReference>
<evidence type="ECO:0000256" key="3">
    <source>
        <dbReference type="ARBA" id="ARBA00022448"/>
    </source>
</evidence>
<dbReference type="InterPro" id="IPR045319">
    <property type="entry name" value="KAT/AKT"/>
</dbReference>
<dbReference type="CDD" id="cd00038">
    <property type="entry name" value="CAP_ED"/>
    <property type="match status" value="1"/>
</dbReference>
<dbReference type="InterPro" id="IPR018490">
    <property type="entry name" value="cNMP-bd_dom_sf"/>
</dbReference>
<evidence type="ECO:0000256" key="7">
    <source>
        <dbReference type="ARBA" id="ARBA00022882"/>
    </source>
</evidence>
<feature type="transmembrane region" description="Helical" evidence="13">
    <location>
        <begin position="178"/>
        <end position="197"/>
    </location>
</feature>
<sequence>MPVTCSIYRSSLHPSTPSACRVERQRKKKKTSMTQAHSKSCFQQFWDGVQVKRNSGSFTIELLPSLGATINQSNKLRKFIISPYDPCYRYWELFLIVLVIYSAWICPFELAFLRDLPSKLLLAENIVNGFFAVDIVLTFFVAYVDSKTHLLVDDQKRIAVRLEKDIRFNYFWTRCSKLISVTLFAVHCAGCFNYMIADRYPDPEKTWIGAVMPTFRSESLWARYVTALYWSITTLTTTGYGDLHAENPREMLFDICYMLFNLGLTAYLIGNMTNLVVHGTSRTRSFRDSIQSASEFASRNQLPDKIKQQMLSHFCLQFKTEGLSQQAMLNCLPKGIRSSIAYNLFFTIIRQAYLFHGISNSFIAELVMEVQAEYFPPMEDIMLQNEAAADIYVIVSGVANLITTANGNEQVYEKVEEGDMFGEVGALCNIPQPFTCRTTTLSQLLRIRKTRLTEIMEEHREDSKILMNNLFQKLKLQESLPELIQLDRRFMHKYELFHAPQEAWLLPHPYLQYTEHKLEDIGKTIPTFCGDYGSTKLAAETNQVRLTQQGNSHDHGDYMATDGMAGEEGERNEVHINCETKEVSIHIKSEDCDAASHWQTDHETVRLGSSHNTSDGITMSENQDSSNIKSSNKRVTIHTYPHNAAGSLVQNGKLINLPGSLDEIFEIGCQKFPGLRPTKLVSGDYAEIDDISVIRDGDHLFLLQISVRGEIEEAERREQGWDRFYEAKRKDMEEFQTESRRFEAETREEVQRLRDLLKSTLQELQSSEMYSNNTEIAAAEARKSDLTAKKAKMEESLASARQFRALLQQQLQKAFQSQVDDGDQEAAQATI</sequence>
<keyword evidence="7 13" id="KW-0851">Voltage-gated channel</keyword>
<comment type="caution">
    <text evidence="18">The sequence shown here is derived from an EMBL/GenBank/DDBJ whole genome shotgun (WGS) entry which is preliminary data.</text>
</comment>
<dbReference type="SMART" id="SM00100">
    <property type="entry name" value="cNMP"/>
    <property type="match status" value="1"/>
</dbReference>
<evidence type="ECO:0000256" key="2">
    <source>
        <dbReference type="ARBA" id="ARBA00007929"/>
    </source>
</evidence>